<sequence length="318" mass="34601">MEEDGNNKPTILVTNDDGIEAPGLLGLVHVLVSTGEFKVIVCAPDEERSAVSHGVIWAHPLSAKLVDIDGATSFAVSGTPADCASLGVSKALFPSVPDLVICGINKGSNSGYHVIYSGTVAGAREAFLNGVPALSISYDWYGGCTKDQLMNVQSVGVNKRNADDFKLAAEVCLPIIRGVMAEIKSQTYPQKCFLNIDLPADLARHKGFKLTKQGTSLIKLGWKQVTSEMQLQERKFGRDSATEATTETATASQEPLFFFREIRELQFDDDDTDYRFLQEGYITVTPLSALSPAEKDCQTFFKGWLPILFDHPTSSPML</sequence>
<dbReference type="Proteomes" id="UP001163603">
    <property type="component" value="Chromosome 7"/>
</dbReference>
<keyword evidence="2" id="KW-1185">Reference proteome</keyword>
<gene>
    <name evidence="1" type="ORF">Pint_24828</name>
</gene>
<dbReference type="EMBL" id="CM047742">
    <property type="protein sequence ID" value="KAJ0035887.1"/>
    <property type="molecule type" value="Genomic_DNA"/>
</dbReference>
<protein>
    <submittedName>
        <fullName evidence="1">Uncharacterized protein</fullName>
    </submittedName>
</protein>
<proteinExistence type="predicted"/>
<name>A0ACC0YIC6_9ROSI</name>
<reference evidence="2" key="1">
    <citation type="journal article" date="2023" name="G3 (Bethesda)">
        <title>Genome assembly and association tests identify interacting loci associated with vigor, precocity, and sex in interspecific pistachio rootstocks.</title>
        <authorList>
            <person name="Palmer W."/>
            <person name="Jacygrad E."/>
            <person name="Sagayaradj S."/>
            <person name="Cavanaugh K."/>
            <person name="Han R."/>
            <person name="Bertier L."/>
            <person name="Beede B."/>
            <person name="Kafkas S."/>
            <person name="Golino D."/>
            <person name="Preece J."/>
            <person name="Michelmore R."/>
        </authorList>
    </citation>
    <scope>NUCLEOTIDE SEQUENCE [LARGE SCALE GENOMIC DNA]</scope>
</reference>
<accession>A0ACC0YIC6</accession>
<evidence type="ECO:0000313" key="2">
    <source>
        <dbReference type="Proteomes" id="UP001163603"/>
    </source>
</evidence>
<organism evidence="1 2">
    <name type="scientific">Pistacia integerrima</name>
    <dbReference type="NCBI Taxonomy" id="434235"/>
    <lineage>
        <taxon>Eukaryota</taxon>
        <taxon>Viridiplantae</taxon>
        <taxon>Streptophyta</taxon>
        <taxon>Embryophyta</taxon>
        <taxon>Tracheophyta</taxon>
        <taxon>Spermatophyta</taxon>
        <taxon>Magnoliopsida</taxon>
        <taxon>eudicotyledons</taxon>
        <taxon>Gunneridae</taxon>
        <taxon>Pentapetalae</taxon>
        <taxon>rosids</taxon>
        <taxon>malvids</taxon>
        <taxon>Sapindales</taxon>
        <taxon>Anacardiaceae</taxon>
        <taxon>Pistacia</taxon>
    </lineage>
</organism>
<evidence type="ECO:0000313" key="1">
    <source>
        <dbReference type="EMBL" id="KAJ0035887.1"/>
    </source>
</evidence>
<comment type="caution">
    <text evidence="1">The sequence shown here is derived from an EMBL/GenBank/DDBJ whole genome shotgun (WGS) entry which is preliminary data.</text>
</comment>